<dbReference type="Proteomes" id="UP000073604">
    <property type="component" value="Chromosome"/>
</dbReference>
<keyword evidence="2" id="KW-0472">Membrane</keyword>
<organism evidence="3 4">
    <name type="scientific">Thermococcus peptonophilus</name>
    <dbReference type="NCBI Taxonomy" id="53952"/>
    <lineage>
        <taxon>Archaea</taxon>
        <taxon>Methanobacteriati</taxon>
        <taxon>Methanobacteriota</taxon>
        <taxon>Thermococci</taxon>
        <taxon>Thermococcales</taxon>
        <taxon>Thermococcaceae</taxon>
        <taxon>Thermococcus</taxon>
    </lineage>
</organism>
<dbReference type="EMBL" id="CP014750">
    <property type="protein sequence ID" value="AMQ18099.1"/>
    <property type="molecule type" value="Genomic_DNA"/>
</dbReference>
<evidence type="ECO:0000256" key="2">
    <source>
        <dbReference type="SAM" id="Phobius"/>
    </source>
</evidence>
<evidence type="ECO:0000313" key="3">
    <source>
        <dbReference type="EMBL" id="AMQ18099.1"/>
    </source>
</evidence>
<evidence type="ECO:0000313" key="4">
    <source>
        <dbReference type="Proteomes" id="UP000073604"/>
    </source>
</evidence>
<feature type="transmembrane region" description="Helical" evidence="2">
    <location>
        <begin position="584"/>
        <end position="603"/>
    </location>
</feature>
<reference evidence="4" key="1">
    <citation type="submission" date="2016-03" db="EMBL/GenBank/DDBJ databases">
        <authorList>
            <person name="Oger P.M."/>
        </authorList>
    </citation>
    <scope>NUCLEOTIDE SEQUENCE [LARGE SCALE GENOMIC DNA]</scope>
    <source>
        <strain evidence="4">OG-1</strain>
    </source>
</reference>
<protein>
    <recommendedName>
        <fullName evidence="5">DNA cytosine methyltransferase</fullName>
    </recommendedName>
</protein>
<evidence type="ECO:0000256" key="1">
    <source>
        <dbReference type="SAM" id="MobiDB-lite"/>
    </source>
</evidence>
<proteinExistence type="predicted"/>
<dbReference type="KEGG" id="tpep:A0127_02390"/>
<accession>A0A142CTJ7</accession>
<evidence type="ECO:0008006" key="5">
    <source>
        <dbReference type="Google" id="ProtNLM"/>
    </source>
</evidence>
<keyword evidence="2" id="KW-0812">Transmembrane</keyword>
<keyword evidence="2" id="KW-1133">Transmembrane helix</keyword>
<dbReference type="Pfam" id="PF05753">
    <property type="entry name" value="TRAP_beta"/>
    <property type="match status" value="1"/>
</dbReference>
<name>A0A142CTJ7_9EURY</name>
<sequence length="644" mass="70356">MVLGDYTIKFSDISIDYSQVSLTVQGPTGAPSTIIVPEGSNGYYPDSKNPKLVFGAAVWSKDKKPLLYLDIKSPLKKVNSDPLILSSGRSYTLPVGTIKVYKVTSTEVTFIVYLPDNPSKSITLKKGESGGVAYSFPNTDLKYYDFVYVNLLDITGSSAKFDVYMPEVTATKISVNRAEGSSSGSETSSTTTLISLYDGLLYTNEKLTIIQNKTKYELQLVSAVSTKASIKVYKDGKVLDTYIIGIGAIKDIPGTPLKVLISKSEPQYGRVSLTVYGPEDAKATPILRPANIAASIDTVPKRVMVGQDMVIIVTVENKGKGDAYDVNVAAPVPNGFKLVSSVKSWTFKSFPAFTKMPALIYVLQPTKVGKFDIGRVMVTYYDDQSLETGKQKVIYSQPLSGIIVYGLPEIEVSAVASNGTHEGNYVHTEAGKQVLLRFNVSASEGDPNYEFIKNATLQLIFPEGISGEAVIPIGDLKAGSSRVIQTSVNVADEGTFPIGAELVYQDPVGNVHSLPLGNLVTINSVPPVVITKEVKVWPEPDELPEYINKTLASMDNATPLAERLFEISKFYLPPENKSNPWKPAAVIFLLVALVAGALAFNYWNEVNRLREKLMRKKQRRPGGLPKKEEETEEITPKLEEIKKL</sequence>
<feature type="compositionally biased region" description="Basic and acidic residues" evidence="1">
    <location>
        <begin position="625"/>
        <end position="644"/>
    </location>
</feature>
<feature type="region of interest" description="Disordered" evidence="1">
    <location>
        <begin position="616"/>
        <end position="644"/>
    </location>
</feature>
<dbReference type="STRING" id="53952.A0127_02390"/>
<dbReference type="AlphaFoldDB" id="A0A142CTJ7"/>
<keyword evidence="4" id="KW-1185">Reference proteome</keyword>
<gene>
    <name evidence="3" type="ORF">A0127_02390</name>
</gene>